<keyword evidence="1" id="KW-0812">Transmembrane</keyword>
<name>A0A5S5DXP5_9FLAO</name>
<gene>
    <name evidence="3" type="ORF">C7447_101172</name>
</gene>
<dbReference type="Proteomes" id="UP000323136">
    <property type="component" value="Unassembled WGS sequence"/>
</dbReference>
<evidence type="ECO:0000313" key="4">
    <source>
        <dbReference type="Proteomes" id="UP000323136"/>
    </source>
</evidence>
<sequence>MKKNMGNNDRVIRILIALVFAILSYFNVVSGVLSVILLALAVVLLTTGLFNFCPLYTLLGINTCKLKE</sequence>
<organism evidence="3 4">
    <name type="scientific">Tenacibaculum adriaticum</name>
    <dbReference type="NCBI Taxonomy" id="413713"/>
    <lineage>
        <taxon>Bacteria</taxon>
        <taxon>Pseudomonadati</taxon>
        <taxon>Bacteroidota</taxon>
        <taxon>Flavobacteriia</taxon>
        <taxon>Flavobacteriales</taxon>
        <taxon>Flavobacteriaceae</taxon>
        <taxon>Tenacibaculum</taxon>
    </lineage>
</organism>
<dbReference type="RefSeq" id="WP_148868287.1">
    <property type="nucleotide sequence ID" value="NZ_VNIA01000001.1"/>
</dbReference>
<evidence type="ECO:0000259" key="2">
    <source>
        <dbReference type="Pfam" id="PF11127"/>
    </source>
</evidence>
<dbReference type="AlphaFoldDB" id="A0A5S5DXP5"/>
<accession>A0A5S5DXP5</accession>
<keyword evidence="4" id="KW-1185">Reference proteome</keyword>
<feature type="transmembrane region" description="Helical" evidence="1">
    <location>
        <begin position="12"/>
        <end position="29"/>
    </location>
</feature>
<dbReference type="InterPro" id="IPR021309">
    <property type="entry name" value="YgaP-like_TM"/>
</dbReference>
<feature type="domain" description="Inner membrane protein YgaP-like transmembrane" evidence="2">
    <location>
        <begin position="1"/>
        <end position="66"/>
    </location>
</feature>
<keyword evidence="1" id="KW-0472">Membrane</keyword>
<reference evidence="3 4" key="1">
    <citation type="submission" date="2019-07" db="EMBL/GenBank/DDBJ databases">
        <title>Genomic Encyclopedia of Type Strains, Phase IV (KMG-IV): sequencing the most valuable type-strain genomes for metagenomic binning, comparative biology and taxonomic classification.</title>
        <authorList>
            <person name="Goeker M."/>
        </authorList>
    </citation>
    <scope>NUCLEOTIDE SEQUENCE [LARGE SCALE GENOMIC DNA]</scope>
    <source>
        <strain evidence="3 4">DSM 18961</strain>
    </source>
</reference>
<comment type="caution">
    <text evidence="3">The sequence shown here is derived from an EMBL/GenBank/DDBJ whole genome shotgun (WGS) entry which is preliminary data.</text>
</comment>
<proteinExistence type="predicted"/>
<evidence type="ECO:0000313" key="3">
    <source>
        <dbReference type="EMBL" id="TYP99572.1"/>
    </source>
</evidence>
<feature type="transmembrane region" description="Helical" evidence="1">
    <location>
        <begin position="35"/>
        <end position="59"/>
    </location>
</feature>
<dbReference type="EMBL" id="VNIA01000001">
    <property type="protein sequence ID" value="TYP99572.1"/>
    <property type="molecule type" value="Genomic_DNA"/>
</dbReference>
<dbReference type="Pfam" id="PF11127">
    <property type="entry name" value="YgaP-like_TM"/>
    <property type="match status" value="1"/>
</dbReference>
<evidence type="ECO:0000256" key="1">
    <source>
        <dbReference type="SAM" id="Phobius"/>
    </source>
</evidence>
<protein>
    <recommendedName>
        <fullName evidence="2">Inner membrane protein YgaP-like transmembrane domain-containing protein</fullName>
    </recommendedName>
</protein>
<keyword evidence="1" id="KW-1133">Transmembrane helix</keyword>